<dbReference type="OrthoDB" id="9795692at2"/>
<evidence type="ECO:0000256" key="3">
    <source>
        <dbReference type="SAM" id="MobiDB-lite"/>
    </source>
</evidence>
<dbReference type="PANTHER" id="PTHR12192:SF2">
    <property type="entry name" value="GLUTATHIONE-SPECIFIC GAMMA-GLUTAMYLCYCLOTRANSFERASE 2"/>
    <property type="match status" value="1"/>
</dbReference>
<dbReference type="InterPro" id="IPR006840">
    <property type="entry name" value="ChaC"/>
</dbReference>
<keyword evidence="2" id="KW-0456">Lyase</keyword>
<dbReference type="Proteomes" id="UP000253529">
    <property type="component" value="Unassembled WGS sequence"/>
</dbReference>
<dbReference type="EMBL" id="QNRK01000006">
    <property type="protein sequence ID" value="RBP16163.1"/>
    <property type="molecule type" value="Genomic_DNA"/>
</dbReference>
<dbReference type="SUPFAM" id="SSF110857">
    <property type="entry name" value="Gamma-glutamyl cyclotransferase-like"/>
    <property type="match status" value="1"/>
</dbReference>
<dbReference type="Pfam" id="PF04752">
    <property type="entry name" value="ChaC"/>
    <property type="match status" value="1"/>
</dbReference>
<keyword evidence="5" id="KW-1185">Reference proteome</keyword>
<dbReference type="PANTHER" id="PTHR12192">
    <property type="entry name" value="CATION TRANSPORT PROTEIN CHAC-RELATED"/>
    <property type="match status" value="1"/>
</dbReference>
<dbReference type="EC" id="4.3.2.7" evidence="1"/>
<dbReference type="InterPro" id="IPR036568">
    <property type="entry name" value="GGCT-like_sf"/>
</dbReference>
<reference evidence="4 5" key="1">
    <citation type="submission" date="2018-06" db="EMBL/GenBank/DDBJ databases">
        <title>Genomic Encyclopedia of Type Strains, Phase IV (KMG-IV): sequencing the most valuable type-strain genomes for metagenomic binning, comparative biology and taxonomic classification.</title>
        <authorList>
            <person name="Goeker M."/>
        </authorList>
    </citation>
    <scope>NUCLEOTIDE SEQUENCE [LARGE SCALE GENOMIC DNA]</scope>
    <source>
        <strain evidence="4 5">DSM 24875</strain>
    </source>
</reference>
<evidence type="ECO:0000313" key="4">
    <source>
        <dbReference type="EMBL" id="RBP16163.1"/>
    </source>
</evidence>
<name>A0A366FN91_9HYPH</name>
<dbReference type="GO" id="GO:0005737">
    <property type="term" value="C:cytoplasm"/>
    <property type="evidence" value="ECO:0007669"/>
    <property type="project" value="TreeGrafter"/>
</dbReference>
<dbReference type="CDD" id="cd06661">
    <property type="entry name" value="GGCT_like"/>
    <property type="match status" value="1"/>
</dbReference>
<accession>A0A366FN91</accession>
<dbReference type="RefSeq" id="WP_113888488.1">
    <property type="nucleotide sequence ID" value="NZ_QNRK01000006.1"/>
</dbReference>
<protein>
    <recommendedName>
        <fullName evidence="1">glutathione-specific gamma-glutamylcyclotransferase</fullName>
        <ecNumber evidence="1">4.3.2.7</ecNumber>
    </recommendedName>
</protein>
<dbReference type="InterPro" id="IPR013024">
    <property type="entry name" value="GGCT-like"/>
</dbReference>
<comment type="caution">
    <text evidence="4">The sequence shown here is derived from an EMBL/GenBank/DDBJ whole genome shotgun (WGS) entry which is preliminary data.</text>
</comment>
<dbReference type="Gene3D" id="3.10.490.10">
    <property type="entry name" value="Gamma-glutamyl cyclotransferase-like"/>
    <property type="match status" value="1"/>
</dbReference>
<feature type="region of interest" description="Disordered" evidence="3">
    <location>
        <begin position="1"/>
        <end position="33"/>
    </location>
</feature>
<evidence type="ECO:0000256" key="2">
    <source>
        <dbReference type="ARBA" id="ARBA00023239"/>
    </source>
</evidence>
<dbReference type="AlphaFoldDB" id="A0A366FN91"/>
<dbReference type="GO" id="GO:0006751">
    <property type="term" value="P:glutathione catabolic process"/>
    <property type="evidence" value="ECO:0007669"/>
    <property type="project" value="InterPro"/>
</dbReference>
<evidence type="ECO:0000313" key="5">
    <source>
        <dbReference type="Proteomes" id="UP000253529"/>
    </source>
</evidence>
<sequence>MPSPSRQGARFSGPDAEPSDEAGRRGGREAGAAPAPHGELWVFGYGSLMWRPGFAFASRRKATVRGWRRSLCIYSHVYRGTPEKPGLVLGLDRGGACAGVAFEVAATLREATIRYLREREQVTAVYLERVVPVTLESGERVQALTYVADRLHGQYAGRLDRETMLAVVRAGRGQSGDNAAYVTETRDHLAAIGVHDSELEWLAERLRRETAVEA</sequence>
<gene>
    <name evidence="4" type="ORF">DFR50_106125</name>
</gene>
<dbReference type="GO" id="GO:0061928">
    <property type="term" value="F:glutathione specific gamma-glutamylcyclotransferase activity"/>
    <property type="evidence" value="ECO:0007669"/>
    <property type="project" value="UniProtKB-EC"/>
</dbReference>
<organism evidence="4 5">
    <name type="scientific">Roseiarcus fermentans</name>
    <dbReference type="NCBI Taxonomy" id="1473586"/>
    <lineage>
        <taxon>Bacteria</taxon>
        <taxon>Pseudomonadati</taxon>
        <taxon>Pseudomonadota</taxon>
        <taxon>Alphaproteobacteria</taxon>
        <taxon>Hyphomicrobiales</taxon>
        <taxon>Roseiarcaceae</taxon>
        <taxon>Roseiarcus</taxon>
    </lineage>
</organism>
<evidence type="ECO:0000256" key="1">
    <source>
        <dbReference type="ARBA" id="ARBA00012344"/>
    </source>
</evidence>
<proteinExistence type="predicted"/>